<comment type="similarity">
    <text evidence="2">Belongs to the PpiC/parvulin rotamase family.</text>
</comment>
<dbReference type="PANTHER" id="PTHR10657:SF4">
    <property type="entry name" value="PEPTIDYL-PROLYL CIS-TRANS ISOMERASE-RELATED"/>
    <property type="match status" value="1"/>
</dbReference>
<comment type="caution">
    <text evidence="10">The sequence shown here is derived from an EMBL/GenBank/DDBJ whole genome shotgun (WGS) entry which is preliminary data.</text>
</comment>
<dbReference type="FunFam" id="3.10.50.40:FF:000010">
    <property type="entry name" value="Peptidyl-prolyl cis-trans isomerase Pin1"/>
    <property type="match status" value="1"/>
</dbReference>
<dbReference type="InParanoid" id="A0A096P887"/>
<comment type="function">
    <text evidence="5">Prolyl cis/trans isomerase with specificity for phospho-Ser-Pro bonds.</text>
</comment>
<dbReference type="GO" id="GO:0005634">
    <property type="term" value="C:nucleus"/>
    <property type="evidence" value="ECO:0007669"/>
    <property type="project" value="TreeGrafter"/>
</dbReference>
<reference evidence="11" key="1">
    <citation type="journal article" date="2006" name="Proc. Natl. Acad. Sci. U.S.A.">
        <title>Genome analysis of the smallest free-living eukaryote Ostreococcus tauri unveils many unique features.</title>
        <authorList>
            <person name="Derelle E."/>
            <person name="Ferraz C."/>
            <person name="Rombauts S."/>
            <person name="Rouze P."/>
            <person name="Worden A.Z."/>
            <person name="Robbens S."/>
            <person name="Partensky F."/>
            <person name="Degroeve S."/>
            <person name="Echeynie S."/>
            <person name="Cooke R."/>
            <person name="Saeys Y."/>
            <person name="Wuyts J."/>
            <person name="Jabbari K."/>
            <person name="Bowler C."/>
            <person name="Panaud O."/>
            <person name="Piegu B."/>
            <person name="Ball S.G."/>
            <person name="Ral J.-P."/>
            <person name="Bouget F.-Y."/>
            <person name="Piganeau G."/>
            <person name="De Baets B."/>
            <person name="Picard A."/>
            <person name="Delseny M."/>
            <person name="Demaille J."/>
            <person name="Van de Peer Y."/>
            <person name="Moreau H."/>
        </authorList>
    </citation>
    <scope>NUCLEOTIDE SEQUENCE [LARGE SCALE GENOMIC DNA]</scope>
    <source>
        <strain evidence="11">OTTH 0595 / CCAP 157/2 / RCC745</strain>
    </source>
</reference>
<evidence type="ECO:0000256" key="8">
    <source>
        <dbReference type="SAM" id="MobiDB-lite"/>
    </source>
</evidence>
<dbReference type="GO" id="GO:0003755">
    <property type="term" value="F:peptidyl-prolyl cis-trans isomerase activity"/>
    <property type="evidence" value="ECO:0007669"/>
    <property type="project" value="UniProtKB-UniRule"/>
</dbReference>
<evidence type="ECO:0000256" key="6">
    <source>
        <dbReference type="PROSITE-ProRule" id="PRU00278"/>
    </source>
</evidence>
<dbReference type="InterPro" id="IPR051370">
    <property type="entry name" value="PPIase_Pin1"/>
</dbReference>
<dbReference type="Proteomes" id="UP000009170">
    <property type="component" value="Unassembled WGS sequence"/>
</dbReference>
<dbReference type="SUPFAM" id="SSF54534">
    <property type="entry name" value="FKBP-like"/>
    <property type="match status" value="1"/>
</dbReference>
<dbReference type="PROSITE" id="PS50198">
    <property type="entry name" value="PPIC_PPIASE_2"/>
    <property type="match status" value="1"/>
</dbReference>
<evidence type="ECO:0000313" key="11">
    <source>
        <dbReference type="Proteomes" id="UP000009170"/>
    </source>
</evidence>
<protein>
    <recommendedName>
        <fullName evidence="7">Peptidyl-prolyl cis-trans isomerase</fullName>
        <ecNumber evidence="7">5.2.1.8</ecNumber>
    </recommendedName>
</protein>
<dbReference type="RefSeq" id="XP_022840401.1">
    <property type="nucleotide sequence ID" value="XM_022983720.1"/>
</dbReference>
<evidence type="ECO:0000256" key="7">
    <source>
        <dbReference type="RuleBase" id="RU363014"/>
    </source>
</evidence>
<sequence length="119" mass="12748">MGDQARARASHVLIKHRESRNPTSRLDASGDIIRGRTKSAAIEELLAHREHIASGRCAFEDVATRVSDCSSGKRGGDLGEFGRGQMQKPFEDATFALAVGEMSGVVDTDSGVHVILRTG</sequence>
<evidence type="ECO:0000256" key="1">
    <source>
        <dbReference type="ARBA" id="ARBA00000971"/>
    </source>
</evidence>
<dbReference type="GeneID" id="9838167"/>
<dbReference type="OrthoDB" id="2530521at2759"/>
<dbReference type="FunCoup" id="A0A096P887">
    <property type="interactions" value="1705"/>
</dbReference>
<dbReference type="PANTHER" id="PTHR10657">
    <property type="entry name" value="PEPTIDYL-PROLYL CIS-TRANS ISOMERASE"/>
    <property type="match status" value="1"/>
</dbReference>
<reference evidence="10 11" key="2">
    <citation type="journal article" date="2014" name="BMC Genomics">
        <title>An improved genome of the model marine alga Ostreococcus tauri unfolds by assessing Illumina de novo assemblies.</title>
        <authorList>
            <person name="Blanc-Mathieu R."/>
            <person name="Verhelst B."/>
            <person name="Derelle E."/>
            <person name="Rombauts S."/>
            <person name="Bouget F.Y."/>
            <person name="Carre I."/>
            <person name="Chateau A."/>
            <person name="Eyre-Walker A."/>
            <person name="Grimsley N."/>
            <person name="Moreau H."/>
            <person name="Piegu B."/>
            <person name="Rivals E."/>
            <person name="Schackwitz W."/>
            <person name="Van de Peer Y."/>
            <person name="Piganeau G."/>
        </authorList>
    </citation>
    <scope>NUCLEOTIDE SEQUENCE [LARGE SCALE GENOMIC DNA]</scope>
    <source>
        <strain evidence="11">OTTH 0595 / CCAP 157/2 / RCC745</strain>
    </source>
</reference>
<evidence type="ECO:0000256" key="3">
    <source>
        <dbReference type="ARBA" id="ARBA00023110"/>
    </source>
</evidence>
<dbReference type="EMBL" id="CAID01000017">
    <property type="protein sequence ID" value="CEG00482.1"/>
    <property type="molecule type" value="Genomic_DNA"/>
</dbReference>
<keyword evidence="11" id="KW-1185">Reference proteome</keyword>
<evidence type="ECO:0000259" key="9">
    <source>
        <dbReference type="PROSITE" id="PS50198"/>
    </source>
</evidence>
<keyword evidence="3 6" id="KW-0697">Rotamase</keyword>
<evidence type="ECO:0000313" key="10">
    <source>
        <dbReference type="EMBL" id="CEG00482.1"/>
    </source>
</evidence>
<dbReference type="Gene3D" id="3.10.50.40">
    <property type="match status" value="1"/>
</dbReference>
<dbReference type="EC" id="5.2.1.8" evidence="7"/>
<accession>A0A096P887</accession>
<feature type="region of interest" description="Disordered" evidence="8">
    <location>
        <begin position="1"/>
        <end position="29"/>
    </location>
</feature>
<keyword evidence="4 6" id="KW-0413">Isomerase</keyword>
<dbReference type="GO" id="GO:0005829">
    <property type="term" value="C:cytosol"/>
    <property type="evidence" value="ECO:0007669"/>
    <property type="project" value="TreeGrafter"/>
</dbReference>
<dbReference type="Pfam" id="PF00639">
    <property type="entry name" value="Rotamase"/>
    <property type="match status" value="1"/>
</dbReference>
<evidence type="ECO:0000256" key="2">
    <source>
        <dbReference type="ARBA" id="ARBA00007656"/>
    </source>
</evidence>
<organism evidence="10 11">
    <name type="scientific">Ostreococcus tauri</name>
    <name type="common">Marine green alga</name>
    <dbReference type="NCBI Taxonomy" id="70448"/>
    <lineage>
        <taxon>Eukaryota</taxon>
        <taxon>Viridiplantae</taxon>
        <taxon>Chlorophyta</taxon>
        <taxon>Mamiellophyceae</taxon>
        <taxon>Mamiellales</taxon>
        <taxon>Bathycoccaceae</taxon>
        <taxon>Ostreococcus</taxon>
    </lineage>
</organism>
<dbReference type="PROSITE" id="PS01096">
    <property type="entry name" value="PPIC_PPIASE_1"/>
    <property type="match status" value="1"/>
</dbReference>
<dbReference type="AlphaFoldDB" id="A0A096P887"/>
<comment type="catalytic activity">
    <reaction evidence="1 7">
        <text>[protein]-peptidylproline (omega=180) = [protein]-peptidylproline (omega=0)</text>
        <dbReference type="Rhea" id="RHEA:16237"/>
        <dbReference type="Rhea" id="RHEA-COMP:10747"/>
        <dbReference type="Rhea" id="RHEA-COMP:10748"/>
        <dbReference type="ChEBI" id="CHEBI:83833"/>
        <dbReference type="ChEBI" id="CHEBI:83834"/>
        <dbReference type="EC" id="5.2.1.8"/>
    </reaction>
</comment>
<gene>
    <name evidence="10" type="ORF">OT_ostta17g00070</name>
</gene>
<dbReference type="STRING" id="70448.A0A096P887"/>
<dbReference type="KEGG" id="ota:OT_ostta17g00070"/>
<feature type="domain" description="PpiC" evidence="9">
    <location>
        <begin position="4"/>
        <end position="119"/>
    </location>
</feature>
<dbReference type="InterPro" id="IPR046357">
    <property type="entry name" value="PPIase_dom_sf"/>
</dbReference>
<dbReference type="InterPro" id="IPR023058">
    <property type="entry name" value="PPIase_PpiC_CS"/>
</dbReference>
<dbReference type="InterPro" id="IPR000297">
    <property type="entry name" value="PPIase_PpiC"/>
</dbReference>
<evidence type="ECO:0000256" key="4">
    <source>
        <dbReference type="ARBA" id="ARBA00023235"/>
    </source>
</evidence>
<name>A0A096P887_OSTTA</name>
<evidence type="ECO:0000256" key="5">
    <source>
        <dbReference type="ARBA" id="ARBA00054757"/>
    </source>
</evidence>
<proteinExistence type="inferred from homology"/>